<gene>
    <name evidence="2" type="ORF">J2S42_006170</name>
</gene>
<comment type="caution">
    <text evidence="2">The sequence shown here is derived from an EMBL/GenBank/DDBJ whole genome shotgun (WGS) entry which is preliminary data.</text>
</comment>
<proteinExistence type="predicted"/>
<name>A0AAE3W4M2_9ACTN</name>
<keyword evidence="3" id="KW-1185">Reference proteome</keyword>
<feature type="region of interest" description="Disordered" evidence="1">
    <location>
        <begin position="1"/>
        <end position="34"/>
    </location>
</feature>
<evidence type="ECO:0000256" key="1">
    <source>
        <dbReference type="SAM" id="MobiDB-lite"/>
    </source>
</evidence>
<organism evidence="2 3">
    <name type="scientific">Catenuloplanes indicus</name>
    <dbReference type="NCBI Taxonomy" id="137267"/>
    <lineage>
        <taxon>Bacteria</taxon>
        <taxon>Bacillati</taxon>
        <taxon>Actinomycetota</taxon>
        <taxon>Actinomycetes</taxon>
        <taxon>Micromonosporales</taxon>
        <taxon>Micromonosporaceae</taxon>
        <taxon>Catenuloplanes</taxon>
    </lineage>
</organism>
<accession>A0AAE3W4M2</accession>
<sequence length="34" mass="3523">MPNSTTQTLRTGSRSGPANATAMTRWANASQSAV</sequence>
<dbReference type="Proteomes" id="UP001240236">
    <property type="component" value="Unassembled WGS sequence"/>
</dbReference>
<evidence type="ECO:0000313" key="2">
    <source>
        <dbReference type="EMBL" id="MDQ0369501.1"/>
    </source>
</evidence>
<reference evidence="2 3" key="1">
    <citation type="submission" date="2023-07" db="EMBL/GenBank/DDBJ databases">
        <title>Sequencing the genomes of 1000 actinobacteria strains.</title>
        <authorList>
            <person name="Klenk H.-P."/>
        </authorList>
    </citation>
    <scope>NUCLEOTIDE SEQUENCE [LARGE SCALE GENOMIC DNA]</scope>
    <source>
        <strain evidence="2 3">DSM 44709</strain>
    </source>
</reference>
<protein>
    <submittedName>
        <fullName evidence="2">Uncharacterized protein</fullName>
    </submittedName>
</protein>
<evidence type="ECO:0000313" key="3">
    <source>
        <dbReference type="Proteomes" id="UP001240236"/>
    </source>
</evidence>
<dbReference type="AlphaFoldDB" id="A0AAE3W4M2"/>
<dbReference type="EMBL" id="JAUSUZ010000001">
    <property type="protein sequence ID" value="MDQ0369501.1"/>
    <property type="molecule type" value="Genomic_DNA"/>
</dbReference>